<proteinExistence type="predicted"/>
<name>A0AAW2TQ42_9LAMI</name>
<sequence>MAELPPHGAPRPHRSADTHFKTLILRTRLSWRRAWAIMIRRWSPQGMRYFKIRRLLRRGLHRRPLPLLLQRLWQTLILRRTQWSSCAEASSGWVFICAQSVEQLNPPGDTQYGSAGHVLWDYTTTSACNPSPTRNPFC</sequence>
<dbReference type="EMBL" id="JACGWN010000014">
    <property type="protein sequence ID" value="KAL0406579.1"/>
    <property type="molecule type" value="Genomic_DNA"/>
</dbReference>
<reference evidence="1" key="2">
    <citation type="journal article" date="2024" name="Plant">
        <title>Genomic evolution and insights into agronomic trait innovations of Sesamum species.</title>
        <authorList>
            <person name="Miao H."/>
            <person name="Wang L."/>
            <person name="Qu L."/>
            <person name="Liu H."/>
            <person name="Sun Y."/>
            <person name="Le M."/>
            <person name="Wang Q."/>
            <person name="Wei S."/>
            <person name="Zheng Y."/>
            <person name="Lin W."/>
            <person name="Duan Y."/>
            <person name="Cao H."/>
            <person name="Xiong S."/>
            <person name="Wang X."/>
            <person name="Wei L."/>
            <person name="Li C."/>
            <person name="Ma Q."/>
            <person name="Ju M."/>
            <person name="Zhao R."/>
            <person name="Li G."/>
            <person name="Mu C."/>
            <person name="Tian Q."/>
            <person name="Mei H."/>
            <person name="Zhang T."/>
            <person name="Gao T."/>
            <person name="Zhang H."/>
        </authorList>
    </citation>
    <scope>NUCLEOTIDE SEQUENCE</scope>
    <source>
        <strain evidence="1">KEN1</strain>
    </source>
</reference>
<reference evidence="1" key="1">
    <citation type="submission" date="2020-06" db="EMBL/GenBank/DDBJ databases">
        <authorList>
            <person name="Li T."/>
            <person name="Hu X."/>
            <person name="Zhang T."/>
            <person name="Song X."/>
            <person name="Zhang H."/>
            <person name="Dai N."/>
            <person name="Sheng W."/>
            <person name="Hou X."/>
            <person name="Wei L."/>
        </authorList>
    </citation>
    <scope>NUCLEOTIDE SEQUENCE</scope>
    <source>
        <strain evidence="1">KEN1</strain>
        <tissue evidence="1">Leaf</tissue>
    </source>
</reference>
<accession>A0AAW2TQ42</accession>
<evidence type="ECO:0000313" key="1">
    <source>
        <dbReference type="EMBL" id="KAL0406579.1"/>
    </source>
</evidence>
<dbReference type="AlphaFoldDB" id="A0AAW2TQ42"/>
<protein>
    <submittedName>
        <fullName evidence="1">Uncharacterized protein</fullName>
    </submittedName>
</protein>
<organism evidence="1">
    <name type="scientific">Sesamum latifolium</name>
    <dbReference type="NCBI Taxonomy" id="2727402"/>
    <lineage>
        <taxon>Eukaryota</taxon>
        <taxon>Viridiplantae</taxon>
        <taxon>Streptophyta</taxon>
        <taxon>Embryophyta</taxon>
        <taxon>Tracheophyta</taxon>
        <taxon>Spermatophyta</taxon>
        <taxon>Magnoliopsida</taxon>
        <taxon>eudicotyledons</taxon>
        <taxon>Gunneridae</taxon>
        <taxon>Pentapetalae</taxon>
        <taxon>asterids</taxon>
        <taxon>lamiids</taxon>
        <taxon>Lamiales</taxon>
        <taxon>Pedaliaceae</taxon>
        <taxon>Sesamum</taxon>
    </lineage>
</organism>
<comment type="caution">
    <text evidence="1">The sequence shown here is derived from an EMBL/GenBank/DDBJ whole genome shotgun (WGS) entry which is preliminary data.</text>
</comment>
<gene>
    <name evidence="1" type="ORF">Slati_3971800</name>
</gene>